<evidence type="ECO:0000256" key="6">
    <source>
        <dbReference type="ARBA" id="ARBA00022989"/>
    </source>
</evidence>
<keyword evidence="2" id="KW-1003">Cell membrane</keyword>
<comment type="subcellular location">
    <subcellularLocation>
        <location evidence="1">Cell membrane</location>
        <topology evidence="1">Multi-pass membrane protein</topology>
    </subcellularLocation>
</comment>
<evidence type="ECO:0000313" key="12">
    <source>
        <dbReference type="EMBL" id="CAA9312186.1"/>
    </source>
</evidence>
<evidence type="ECO:0000256" key="7">
    <source>
        <dbReference type="ARBA" id="ARBA00023012"/>
    </source>
</evidence>
<evidence type="ECO:0000259" key="11">
    <source>
        <dbReference type="PROSITE" id="PS50109"/>
    </source>
</evidence>
<name>A0A6J4KQI0_9ACTN</name>
<dbReference type="InterPro" id="IPR050482">
    <property type="entry name" value="Sensor_HK_TwoCompSys"/>
</dbReference>
<feature type="domain" description="Histidine kinase" evidence="11">
    <location>
        <begin position="254"/>
        <end position="451"/>
    </location>
</feature>
<dbReference type="GO" id="GO:0000155">
    <property type="term" value="F:phosphorelay sensor kinase activity"/>
    <property type="evidence" value="ECO:0007669"/>
    <property type="project" value="InterPro"/>
</dbReference>
<proteinExistence type="predicted"/>
<dbReference type="SUPFAM" id="SSF55874">
    <property type="entry name" value="ATPase domain of HSP90 chaperone/DNA topoisomerase II/histidine kinase"/>
    <property type="match status" value="1"/>
</dbReference>
<keyword evidence="7" id="KW-0902">Two-component regulatory system</keyword>
<dbReference type="PROSITE" id="PS50109">
    <property type="entry name" value="HIS_KIN"/>
    <property type="match status" value="1"/>
</dbReference>
<dbReference type="InterPro" id="IPR003594">
    <property type="entry name" value="HATPase_dom"/>
</dbReference>
<keyword evidence="6 10" id="KW-1133">Transmembrane helix</keyword>
<evidence type="ECO:0000256" key="8">
    <source>
        <dbReference type="ARBA" id="ARBA00023136"/>
    </source>
</evidence>
<accession>A0A6J4KQI0</accession>
<evidence type="ECO:0000256" key="1">
    <source>
        <dbReference type="ARBA" id="ARBA00004651"/>
    </source>
</evidence>
<reference evidence="12" key="1">
    <citation type="submission" date="2020-02" db="EMBL/GenBank/DDBJ databases">
        <authorList>
            <person name="Meier V. D."/>
        </authorList>
    </citation>
    <scope>NUCLEOTIDE SEQUENCE</scope>
    <source>
        <strain evidence="12">AVDCRST_MAG61</strain>
    </source>
</reference>
<dbReference type="SMART" id="SM00387">
    <property type="entry name" value="HATPase_c"/>
    <property type="match status" value="1"/>
</dbReference>
<dbReference type="InterPro" id="IPR036890">
    <property type="entry name" value="HATPase_C_sf"/>
</dbReference>
<keyword evidence="3" id="KW-0808">Transferase</keyword>
<keyword evidence="8 10" id="KW-0472">Membrane</keyword>
<evidence type="ECO:0000256" key="10">
    <source>
        <dbReference type="SAM" id="Phobius"/>
    </source>
</evidence>
<dbReference type="AlphaFoldDB" id="A0A6J4KQI0"/>
<dbReference type="GO" id="GO:0005886">
    <property type="term" value="C:plasma membrane"/>
    <property type="evidence" value="ECO:0007669"/>
    <property type="project" value="UniProtKB-SubCell"/>
</dbReference>
<dbReference type="Pfam" id="PF02518">
    <property type="entry name" value="HATPase_c"/>
    <property type="match status" value="1"/>
</dbReference>
<evidence type="ECO:0000256" key="3">
    <source>
        <dbReference type="ARBA" id="ARBA00022679"/>
    </source>
</evidence>
<sequence>MTNRAQRVRVTRLGARRELTLFIGLGLVVMLVVGVGGAFASRSVAQRQALDDAERITKRTGDLVKRPLSGFLARQPGSELELRRVIESRMSDGYLTEVTVWSSDGQVLFSNEVENIGTWPQPVPAEVGTAIRGGTTSAFEDDPPEADPIQDPSGTTTDGERGPNRYVEVYTPLMIQGQPPMAFEAYYDYQQVEELSDALLSQTLPIVLGPLLLLQAIQIPLALSLGRRLKRHEKDRSRLLERALSASDQERVRFAADLHDGPIQDLAGISYALGAMASSVASQHAALMVRVQDALQRSIHSLRTLMTDLYPPDLRAGSLVEALQSLAEQARTAGLDVRVSVAELPPLSEEGTSTLYRVVRETLTNVQQHAAASKVTITLAPAYVHGTSPGVRLVVADDGVGLDPGRIDRRAEGHLGLRLLTDRVESLGGEMVITSAPLQGTSVEVELPASPLDAS</sequence>
<keyword evidence="5" id="KW-0418">Kinase</keyword>
<keyword evidence="4 10" id="KW-0812">Transmembrane</keyword>
<evidence type="ECO:0000256" key="2">
    <source>
        <dbReference type="ARBA" id="ARBA00022475"/>
    </source>
</evidence>
<dbReference type="CDD" id="cd16917">
    <property type="entry name" value="HATPase_UhpB-NarQ-NarX-like"/>
    <property type="match status" value="1"/>
</dbReference>
<evidence type="ECO:0000256" key="9">
    <source>
        <dbReference type="SAM" id="MobiDB-lite"/>
    </source>
</evidence>
<evidence type="ECO:0000256" key="4">
    <source>
        <dbReference type="ARBA" id="ARBA00022692"/>
    </source>
</evidence>
<feature type="transmembrane region" description="Helical" evidence="10">
    <location>
        <begin position="21"/>
        <end position="40"/>
    </location>
</feature>
<evidence type="ECO:0000256" key="5">
    <source>
        <dbReference type="ARBA" id="ARBA00022777"/>
    </source>
</evidence>
<dbReference type="GO" id="GO:0046983">
    <property type="term" value="F:protein dimerization activity"/>
    <property type="evidence" value="ECO:0007669"/>
    <property type="project" value="InterPro"/>
</dbReference>
<dbReference type="Gene3D" id="1.20.5.1930">
    <property type="match status" value="1"/>
</dbReference>
<dbReference type="Gene3D" id="3.30.565.10">
    <property type="entry name" value="Histidine kinase-like ATPase, C-terminal domain"/>
    <property type="match status" value="1"/>
</dbReference>
<dbReference type="Pfam" id="PF07730">
    <property type="entry name" value="HisKA_3"/>
    <property type="match status" value="1"/>
</dbReference>
<gene>
    <name evidence="12" type="ORF">AVDCRST_MAG61-1860</name>
</gene>
<dbReference type="PANTHER" id="PTHR24421:SF37">
    <property type="entry name" value="SENSOR HISTIDINE KINASE NARS"/>
    <property type="match status" value="1"/>
</dbReference>
<dbReference type="InterPro" id="IPR005467">
    <property type="entry name" value="His_kinase_dom"/>
</dbReference>
<dbReference type="EMBL" id="CADCTT010000238">
    <property type="protein sequence ID" value="CAA9312186.1"/>
    <property type="molecule type" value="Genomic_DNA"/>
</dbReference>
<dbReference type="InterPro" id="IPR011712">
    <property type="entry name" value="Sig_transdc_His_kin_sub3_dim/P"/>
</dbReference>
<dbReference type="PANTHER" id="PTHR24421">
    <property type="entry name" value="NITRATE/NITRITE SENSOR PROTEIN NARX-RELATED"/>
    <property type="match status" value="1"/>
</dbReference>
<protein>
    <recommendedName>
        <fullName evidence="11">Histidine kinase domain-containing protein</fullName>
    </recommendedName>
</protein>
<organism evidence="12">
    <name type="scientific">uncultured Friedmanniella sp</name>
    <dbReference type="NCBI Taxonomy" id="335381"/>
    <lineage>
        <taxon>Bacteria</taxon>
        <taxon>Bacillati</taxon>
        <taxon>Actinomycetota</taxon>
        <taxon>Actinomycetes</taxon>
        <taxon>Propionibacteriales</taxon>
        <taxon>Nocardioidaceae</taxon>
        <taxon>Friedmanniella</taxon>
        <taxon>environmental samples</taxon>
    </lineage>
</organism>
<feature type="region of interest" description="Disordered" evidence="9">
    <location>
        <begin position="134"/>
        <end position="163"/>
    </location>
</feature>